<dbReference type="AlphaFoldDB" id="M3CXH3"/>
<reference evidence="1 2" key="1">
    <citation type="journal article" date="2012" name="PLoS Pathog.">
        <title>Diverse lifestyles and strategies of plant pathogenesis encoded in the genomes of eighteen Dothideomycetes fungi.</title>
        <authorList>
            <person name="Ohm R.A."/>
            <person name="Feau N."/>
            <person name="Henrissat B."/>
            <person name="Schoch C.L."/>
            <person name="Horwitz B.A."/>
            <person name="Barry K.W."/>
            <person name="Condon B.J."/>
            <person name="Copeland A.C."/>
            <person name="Dhillon B."/>
            <person name="Glaser F."/>
            <person name="Hesse C.N."/>
            <person name="Kosti I."/>
            <person name="LaButti K."/>
            <person name="Lindquist E.A."/>
            <person name="Lucas S."/>
            <person name="Salamov A.A."/>
            <person name="Bradshaw R.E."/>
            <person name="Ciuffetti L."/>
            <person name="Hamelin R.C."/>
            <person name="Kema G.H.J."/>
            <person name="Lawrence C."/>
            <person name="Scott J.A."/>
            <person name="Spatafora J.W."/>
            <person name="Turgeon B.G."/>
            <person name="de Wit P.J.G.M."/>
            <person name="Zhong S."/>
            <person name="Goodwin S.B."/>
            <person name="Grigoriev I.V."/>
        </authorList>
    </citation>
    <scope>NUCLEOTIDE SEQUENCE [LARGE SCALE GENOMIC DNA]</scope>
    <source>
        <strain evidence="1 2">SO2202</strain>
    </source>
</reference>
<proteinExistence type="predicted"/>
<sequence length="169" mass="18597">MEKGTKLGWVVRLVPIYLPELKVRAGQNSEQDATLQAQSTFYADDVLPSSKDCFRAVFNVAVQQPCAPSAALKCALQVSTFEGGSSPTLLVPQASNHLNEHSLIPLKFIDSPQIHRRCAITSTTRFTTVNVELNLVTLKEIENGTSAEWPKRMGTIAQMLLQLRTWAGT</sequence>
<evidence type="ECO:0000313" key="2">
    <source>
        <dbReference type="Proteomes" id="UP000016931"/>
    </source>
</evidence>
<dbReference type="HOGENOM" id="CLU_1579487_0_0_1"/>
<evidence type="ECO:0000313" key="1">
    <source>
        <dbReference type="EMBL" id="EMF08807.1"/>
    </source>
</evidence>
<keyword evidence="2" id="KW-1185">Reference proteome</keyword>
<dbReference type="GeneID" id="27898047"/>
<name>M3CXH3_SPHMS</name>
<dbReference type="RefSeq" id="XP_016756928.1">
    <property type="nucleotide sequence ID" value="XM_016900910.1"/>
</dbReference>
<dbReference type="EMBL" id="KB456270">
    <property type="protein sequence ID" value="EMF08807.1"/>
    <property type="molecule type" value="Genomic_DNA"/>
</dbReference>
<gene>
    <name evidence="1" type="ORF">SEPMUDRAFT_111300</name>
</gene>
<accession>M3CXH3</accession>
<organism evidence="1 2">
    <name type="scientific">Sphaerulina musiva (strain SO2202)</name>
    <name type="common">Poplar stem canker fungus</name>
    <name type="synonym">Septoria musiva</name>
    <dbReference type="NCBI Taxonomy" id="692275"/>
    <lineage>
        <taxon>Eukaryota</taxon>
        <taxon>Fungi</taxon>
        <taxon>Dikarya</taxon>
        <taxon>Ascomycota</taxon>
        <taxon>Pezizomycotina</taxon>
        <taxon>Dothideomycetes</taxon>
        <taxon>Dothideomycetidae</taxon>
        <taxon>Mycosphaerellales</taxon>
        <taxon>Mycosphaerellaceae</taxon>
        <taxon>Sphaerulina</taxon>
    </lineage>
</organism>
<dbReference type="Proteomes" id="UP000016931">
    <property type="component" value="Unassembled WGS sequence"/>
</dbReference>
<protein>
    <submittedName>
        <fullName evidence="1">Uncharacterized protein</fullName>
    </submittedName>
</protein>